<sequence length="1461" mass="168230">MSSSDILDVEQRQKAKLEPIIKVEKHHISKREIELDQAKMLIHHQLNFHGVDILFPFKPYQIQEDYMRSIVEALNSKSNALLQSPTGTGKTLSLLCACLGWLRQKRASQQIQSDGIVNRIYFCSRTHSQLKQVMKELKATAYKPKVCIMGSREQYCLKKEYSNLKDLELNGSCKDAIKKKTCQFYNYSGDGGKQQPKILDEVLDIEELQERGRCKKFCPYYYSREIKDDADLIILPYSFLLKQSRFQEFQVILKDSIIIFDEAHNVPSAAEEGTSYKVDQNLIEESNKELDYLEKNLTPNMRTDTYHIKEARQLINAIGNLIKYFEKEGKIEKFRDGTNGFVCSVSTLFEKIEQIGGQLLNYSNNKKKISYEKYKKTSLSGTQFFDYKDMLTNIKKQRDDRSKPQSSQQQPTLFNFNFKKNAMQSNELVCDKTTSDDLKDTDQEDNQVNDNQFLSSFGYKSNKQSAELSMKRIVQISKKLSMIIQDMQTMKCQNIDFFAGFIVGICDMYEQEQLFLKGKTIKKLSDYYKFYFHKSSTKYEQSSINLWCLDPSVAFQNILNEGPYSIMLTSGTLHPMNSWESELNIKFDVKLATSHIINIQKSVVGGVVKNGPNKMEMNFSFNNRQNGIKIYEELGQFLIQLCNIVPNGILVCFSSGSLMQLARDSWLESQLNIIQRLNAIKDVFFEPRSNVELSSTMKSYCNAAERDDRGAIMFCVCRGKISEGIDFTDKLARSVVVVGVPFPPAADTWVVTKMDYLDKKQSKENTDIELKTLNGKEWYFLCTVRALNQAIGRVIRHKDDYGSVYLCDNRFTQNQFQDQISGWVRPALKNYSTFEYLLNDCQNFFNSKNQSVTTFDEILKLGNNKKSNVQSVREIAQKELAEGKLSCLTQEKSITQNADSKRKVYGSFKQILMEKEKKNQQSPLNNVASPNNFNNFSISPNKFQQQQQQSGDNQFTNIFLENQKKLMSQSNSSNQGKIQQSIPQNISTKNIFQLIQECESSNSNPFLYEQPSKNDSFYKTTQDHEKMRSDLQTFQQAFSNNQQKNSTLKDIETSQMEIENQPIKPNDARINIKFEDSMTNQSQYQDQDTSFSINSKKGGMFEQIRQKRRIIINESQEPVVFQKSPMSVEKNIVCNSQSQQDLQQPRILRLKSSSIPKEPSFIMNQKDRALSQQSLITLNKPLIMKGDRDEMINLFRNGSDDESSNSFEIMRPQNDRGSLNIKSVESKESSLNFLNDIFKKHQALLINENQNIRESSLDQKVTLSLQKSKESSSPQSENLIESSLRKRKKSLKLTPSTKEEGMSQQKSFIEIINSRNSTGSIKSISPISKLQQYNQNDNQQDDKVTTNQIVISPSEQKLNVKPNQKIMLQNSARGLASFDGDVIKYQRKQNKDEETPIKSASKEQDNLCPICYEVPKNNHKSTACQHYACYSCWQTWLAEQLTCPMCRVRCRVAYLEPFSLN</sequence>
<evidence type="ECO:0000256" key="9">
    <source>
        <dbReference type="ARBA" id="ARBA00023014"/>
    </source>
</evidence>
<dbReference type="FunCoup" id="I7MAY7">
    <property type="interactions" value="359"/>
</dbReference>
<feature type="domain" description="Helicase ATP-binding" evidence="17">
    <location>
        <begin position="49"/>
        <end position="338"/>
    </location>
</feature>
<evidence type="ECO:0000256" key="2">
    <source>
        <dbReference type="ARBA" id="ARBA00022723"/>
    </source>
</evidence>
<dbReference type="GO" id="GO:1904430">
    <property type="term" value="P:negative regulation of t-circle formation"/>
    <property type="evidence" value="ECO:0007669"/>
    <property type="project" value="TreeGrafter"/>
</dbReference>
<evidence type="ECO:0000313" key="18">
    <source>
        <dbReference type="EMBL" id="EAS06738.2"/>
    </source>
</evidence>
<dbReference type="GO" id="GO:0005634">
    <property type="term" value="C:nucleus"/>
    <property type="evidence" value="ECO:0007669"/>
    <property type="project" value="TreeGrafter"/>
</dbReference>
<dbReference type="GO" id="GO:0090657">
    <property type="term" value="P:telomeric loop disassembly"/>
    <property type="evidence" value="ECO:0007669"/>
    <property type="project" value="TreeGrafter"/>
</dbReference>
<evidence type="ECO:0000256" key="5">
    <source>
        <dbReference type="ARBA" id="ARBA00022801"/>
    </source>
</evidence>
<dbReference type="GO" id="GO:0006281">
    <property type="term" value="P:DNA repair"/>
    <property type="evidence" value="ECO:0007669"/>
    <property type="project" value="UniProtKB-KW"/>
</dbReference>
<keyword evidence="4" id="KW-0227">DNA damage</keyword>
<dbReference type="Gene3D" id="3.30.40.10">
    <property type="entry name" value="Zinc/RING finger domain, C3HC4 (zinc finger)"/>
    <property type="match status" value="1"/>
</dbReference>
<dbReference type="GO" id="GO:0045910">
    <property type="term" value="P:negative regulation of DNA recombination"/>
    <property type="evidence" value="ECO:0007669"/>
    <property type="project" value="TreeGrafter"/>
</dbReference>
<dbReference type="InterPro" id="IPR014013">
    <property type="entry name" value="Helic_SF1/SF2_ATP-bd_DinG/Rad3"/>
</dbReference>
<dbReference type="GO" id="GO:0005524">
    <property type="term" value="F:ATP binding"/>
    <property type="evidence" value="ECO:0007669"/>
    <property type="project" value="UniProtKB-KW"/>
</dbReference>
<dbReference type="eggNOG" id="KOG1132">
    <property type="taxonomic scope" value="Eukaryota"/>
</dbReference>
<evidence type="ECO:0000256" key="3">
    <source>
        <dbReference type="ARBA" id="ARBA00022741"/>
    </source>
</evidence>
<dbReference type="GeneID" id="7836965"/>
<dbReference type="SUPFAM" id="SSF52540">
    <property type="entry name" value="P-loop containing nucleoside triphosphate hydrolases"/>
    <property type="match status" value="2"/>
</dbReference>
<dbReference type="InterPro" id="IPR010614">
    <property type="entry name" value="RAD3-like_helicase_DEAD"/>
</dbReference>
<keyword evidence="6 18" id="KW-0347">Helicase</keyword>
<dbReference type="InterPro" id="IPR006554">
    <property type="entry name" value="Helicase-like_DEXD_c2"/>
</dbReference>
<dbReference type="STRING" id="312017.I7MAY7"/>
<dbReference type="SMART" id="SM00488">
    <property type="entry name" value="DEXDc2"/>
    <property type="match status" value="1"/>
</dbReference>
<evidence type="ECO:0000256" key="8">
    <source>
        <dbReference type="ARBA" id="ARBA00023004"/>
    </source>
</evidence>
<dbReference type="InterPro" id="IPR013083">
    <property type="entry name" value="Znf_RING/FYVE/PHD"/>
</dbReference>
<dbReference type="Proteomes" id="UP000009168">
    <property type="component" value="Unassembled WGS sequence"/>
</dbReference>
<keyword evidence="9" id="KW-0411">Iron-sulfur</keyword>
<gene>
    <name evidence="18" type="ORF">TTHERM_00688780</name>
</gene>
<keyword evidence="11" id="KW-0234">DNA repair</keyword>
<evidence type="ECO:0000256" key="13">
    <source>
        <dbReference type="ARBA" id="ARBA00023242"/>
    </source>
</evidence>
<evidence type="ECO:0000256" key="15">
    <source>
        <dbReference type="SAM" id="MobiDB-lite"/>
    </source>
</evidence>
<dbReference type="SMART" id="SM00487">
    <property type="entry name" value="DEXDc"/>
    <property type="match status" value="1"/>
</dbReference>
<dbReference type="GO" id="GO:0010569">
    <property type="term" value="P:regulation of double-strand break repair via homologous recombination"/>
    <property type="evidence" value="ECO:0007669"/>
    <property type="project" value="TreeGrafter"/>
</dbReference>
<dbReference type="InterPro" id="IPR001841">
    <property type="entry name" value="Znf_RING"/>
</dbReference>
<proteinExistence type="predicted"/>
<evidence type="ECO:0000256" key="7">
    <source>
        <dbReference type="ARBA" id="ARBA00022840"/>
    </source>
</evidence>
<dbReference type="Pfam" id="PF13307">
    <property type="entry name" value="Helicase_C_2"/>
    <property type="match status" value="1"/>
</dbReference>
<dbReference type="GO" id="GO:0070182">
    <property type="term" value="F:DNA polymerase binding"/>
    <property type="evidence" value="ECO:0007669"/>
    <property type="project" value="TreeGrafter"/>
</dbReference>
<keyword evidence="14" id="KW-0862">Zinc</keyword>
<dbReference type="Pfam" id="PF06733">
    <property type="entry name" value="DEAD_2"/>
    <property type="match status" value="1"/>
</dbReference>
<dbReference type="PANTHER" id="PTHR11472:SF34">
    <property type="entry name" value="REGULATOR OF TELOMERE ELONGATION HELICASE 1"/>
    <property type="match status" value="1"/>
</dbReference>
<evidence type="ECO:0000256" key="1">
    <source>
        <dbReference type="ARBA" id="ARBA00022485"/>
    </source>
</evidence>
<dbReference type="RefSeq" id="XP_001026980.2">
    <property type="nucleotide sequence ID" value="XM_001026980.2"/>
</dbReference>
<dbReference type="SMART" id="SM00491">
    <property type="entry name" value="HELICc2"/>
    <property type="match status" value="1"/>
</dbReference>
<keyword evidence="1" id="KW-0004">4Fe-4S</keyword>
<dbReference type="InterPro" id="IPR006555">
    <property type="entry name" value="ATP-dep_Helicase_C"/>
</dbReference>
<reference evidence="19" key="1">
    <citation type="journal article" date="2006" name="PLoS Biol.">
        <title>Macronuclear genome sequence of the ciliate Tetrahymena thermophila, a model eukaryote.</title>
        <authorList>
            <person name="Eisen J.A."/>
            <person name="Coyne R.S."/>
            <person name="Wu M."/>
            <person name="Wu D."/>
            <person name="Thiagarajan M."/>
            <person name="Wortman J.R."/>
            <person name="Badger J.H."/>
            <person name="Ren Q."/>
            <person name="Amedeo P."/>
            <person name="Jones K.M."/>
            <person name="Tallon L.J."/>
            <person name="Delcher A.L."/>
            <person name="Salzberg S.L."/>
            <person name="Silva J.C."/>
            <person name="Haas B.J."/>
            <person name="Majoros W.H."/>
            <person name="Farzad M."/>
            <person name="Carlton J.M."/>
            <person name="Smith R.K. Jr."/>
            <person name="Garg J."/>
            <person name="Pearlman R.E."/>
            <person name="Karrer K.M."/>
            <person name="Sun L."/>
            <person name="Manning G."/>
            <person name="Elde N.C."/>
            <person name="Turkewitz A.P."/>
            <person name="Asai D.J."/>
            <person name="Wilkes D.E."/>
            <person name="Wang Y."/>
            <person name="Cai H."/>
            <person name="Collins K."/>
            <person name="Stewart B.A."/>
            <person name="Lee S.R."/>
            <person name="Wilamowska K."/>
            <person name="Weinberg Z."/>
            <person name="Ruzzo W.L."/>
            <person name="Wloga D."/>
            <person name="Gaertig J."/>
            <person name="Frankel J."/>
            <person name="Tsao C.-C."/>
            <person name="Gorovsky M.A."/>
            <person name="Keeling P.J."/>
            <person name="Waller R.F."/>
            <person name="Patron N.J."/>
            <person name="Cherry J.M."/>
            <person name="Stover N.A."/>
            <person name="Krieger C.J."/>
            <person name="del Toro C."/>
            <person name="Ryder H.F."/>
            <person name="Williamson S.C."/>
            <person name="Barbeau R.A."/>
            <person name="Hamilton E.P."/>
            <person name="Orias E."/>
        </authorList>
    </citation>
    <scope>NUCLEOTIDE SEQUENCE [LARGE SCALE GENOMIC DNA]</scope>
    <source>
        <strain evidence="19">SB210</strain>
    </source>
</reference>
<dbReference type="PROSITE" id="PS50089">
    <property type="entry name" value="ZF_RING_2"/>
    <property type="match status" value="1"/>
</dbReference>
<evidence type="ECO:0000256" key="4">
    <source>
        <dbReference type="ARBA" id="ARBA00022763"/>
    </source>
</evidence>
<dbReference type="InParanoid" id="I7MAY7"/>
<evidence type="ECO:0000256" key="12">
    <source>
        <dbReference type="ARBA" id="ARBA00023235"/>
    </source>
</evidence>
<keyword evidence="8" id="KW-0408">Iron</keyword>
<keyword evidence="2" id="KW-0479">Metal-binding</keyword>
<evidence type="ECO:0000313" key="19">
    <source>
        <dbReference type="Proteomes" id="UP000009168"/>
    </source>
</evidence>
<feature type="region of interest" description="Disordered" evidence="15">
    <location>
        <begin position="1263"/>
        <end position="1305"/>
    </location>
</feature>
<dbReference type="SUPFAM" id="SSF57850">
    <property type="entry name" value="RING/U-box"/>
    <property type="match status" value="1"/>
</dbReference>
<dbReference type="PANTHER" id="PTHR11472">
    <property type="entry name" value="DNA REPAIR DEAD HELICASE RAD3/XP-D SUBFAMILY MEMBER"/>
    <property type="match status" value="1"/>
</dbReference>
<dbReference type="EMBL" id="GG662260">
    <property type="protein sequence ID" value="EAS06738.2"/>
    <property type="molecule type" value="Genomic_DNA"/>
</dbReference>
<protein>
    <submittedName>
        <fullName evidence="18">DNA repair helicase (Rad3)</fullName>
    </submittedName>
</protein>
<keyword evidence="3" id="KW-0547">Nucleotide-binding</keyword>
<feature type="compositionally biased region" description="Low complexity" evidence="15">
    <location>
        <begin position="1263"/>
        <end position="1277"/>
    </location>
</feature>
<dbReference type="GO" id="GO:0008270">
    <property type="term" value="F:zinc ion binding"/>
    <property type="evidence" value="ECO:0007669"/>
    <property type="project" value="UniProtKB-KW"/>
</dbReference>
<organism evidence="18 19">
    <name type="scientific">Tetrahymena thermophila (strain SB210)</name>
    <dbReference type="NCBI Taxonomy" id="312017"/>
    <lineage>
        <taxon>Eukaryota</taxon>
        <taxon>Sar</taxon>
        <taxon>Alveolata</taxon>
        <taxon>Ciliophora</taxon>
        <taxon>Intramacronucleata</taxon>
        <taxon>Oligohymenophorea</taxon>
        <taxon>Hymenostomatida</taxon>
        <taxon>Tetrahymenina</taxon>
        <taxon>Tetrahymenidae</taxon>
        <taxon>Tetrahymena</taxon>
    </lineage>
</organism>
<evidence type="ECO:0000256" key="10">
    <source>
        <dbReference type="ARBA" id="ARBA00023125"/>
    </source>
</evidence>
<dbReference type="PROSITE" id="PS51193">
    <property type="entry name" value="HELICASE_ATP_BIND_2"/>
    <property type="match status" value="1"/>
</dbReference>
<keyword evidence="12" id="KW-0413">Isomerase</keyword>
<dbReference type="FunFam" id="3.40.50.300:FF:001352">
    <property type="entry name" value="DNA repair helicase"/>
    <property type="match status" value="1"/>
</dbReference>
<evidence type="ECO:0000256" key="11">
    <source>
        <dbReference type="ARBA" id="ARBA00023204"/>
    </source>
</evidence>
<keyword evidence="13" id="KW-0539">Nucleus</keyword>
<dbReference type="InterPro" id="IPR014001">
    <property type="entry name" value="Helicase_ATP-bd"/>
</dbReference>
<evidence type="ECO:0000256" key="6">
    <source>
        <dbReference type="ARBA" id="ARBA00022806"/>
    </source>
</evidence>
<dbReference type="GO" id="GO:0003678">
    <property type="term" value="F:DNA helicase activity"/>
    <property type="evidence" value="ECO:0007669"/>
    <property type="project" value="InterPro"/>
</dbReference>
<dbReference type="GO" id="GO:0003677">
    <property type="term" value="F:DNA binding"/>
    <property type="evidence" value="ECO:0007669"/>
    <property type="project" value="UniProtKB-KW"/>
</dbReference>
<accession>I7MAY7</accession>
<keyword evidence="19" id="KW-1185">Reference proteome</keyword>
<evidence type="ECO:0000259" key="16">
    <source>
        <dbReference type="PROSITE" id="PS50089"/>
    </source>
</evidence>
<dbReference type="Pfam" id="PF13923">
    <property type="entry name" value="zf-C3HC4_2"/>
    <property type="match status" value="1"/>
</dbReference>
<dbReference type="GO" id="GO:0016818">
    <property type="term" value="F:hydrolase activity, acting on acid anhydrides, in phosphorus-containing anhydrides"/>
    <property type="evidence" value="ECO:0007669"/>
    <property type="project" value="InterPro"/>
</dbReference>
<keyword evidence="5" id="KW-0378">Hydrolase</keyword>
<dbReference type="KEGG" id="tet:TTHERM_00688780"/>
<dbReference type="GO" id="GO:0051539">
    <property type="term" value="F:4 iron, 4 sulfur cluster binding"/>
    <property type="evidence" value="ECO:0007669"/>
    <property type="project" value="UniProtKB-KW"/>
</dbReference>
<evidence type="ECO:0000259" key="17">
    <source>
        <dbReference type="PROSITE" id="PS51193"/>
    </source>
</evidence>
<name>I7MAY7_TETTS</name>
<keyword evidence="7" id="KW-0067">ATP-binding</keyword>
<keyword evidence="10" id="KW-0238">DNA-binding</keyword>
<dbReference type="InterPro" id="IPR045028">
    <property type="entry name" value="DinG/Rad3-like"/>
</dbReference>
<keyword evidence="14" id="KW-0863">Zinc-finger</keyword>
<evidence type="ECO:0000256" key="14">
    <source>
        <dbReference type="PROSITE-ProRule" id="PRU00175"/>
    </source>
</evidence>
<feature type="domain" description="RING-type" evidence="16">
    <location>
        <begin position="1408"/>
        <end position="1447"/>
    </location>
</feature>
<dbReference type="OrthoDB" id="19182at2759"/>
<dbReference type="Gene3D" id="3.40.50.300">
    <property type="entry name" value="P-loop containing nucleotide triphosphate hydrolases"/>
    <property type="match status" value="2"/>
</dbReference>
<dbReference type="InterPro" id="IPR027417">
    <property type="entry name" value="P-loop_NTPase"/>
</dbReference>